<keyword evidence="1" id="KW-0812">Transmembrane</keyword>
<dbReference type="AlphaFoldDB" id="A0AA96I3L1"/>
<gene>
    <name evidence="2" type="ORF">RJG54_11155</name>
</gene>
<sequence>MLVEIAQYIVINLSVAFILGLILGYVIGKGNKEKFNSIQCSKNNDENTIKKNKFKINPIFNKSASLDFKPMILSSSNKKDNLKKIKGIDEDIENELFKLGIYHFEQISIWSSKNAEWIENFLNLPNYVRANQWVEQAKILKTGRETNYSQKLLDEDNEDLNTKASTQDN</sequence>
<dbReference type="EMBL" id="CP134846">
    <property type="protein sequence ID" value="WNL16743.1"/>
    <property type="molecule type" value="Genomic_DNA"/>
</dbReference>
<evidence type="ECO:0008006" key="3">
    <source>
        <dbReference type="Google" id="ProtNLM"/>
    </source>
</evidence>
<accession>A0AA96I3L1</accession>
<name>A0AA96I3L1_9BACT</name>
<feature type="transmembrane region" description="Helical" evidence="1">
    <location>
        <begin position="6"/>
        <end position="27"/>
    </location>
</feature>
<protein>
    <recommendedName>
        <fullName evidence="3">NADH-quinone oxidoreductase subunit E</fullName>
    </recommendedName>
</protein>
<evidence type="ECO:0000256" key="1">
    <source>
        <dbReference type="SAM" id="Phobius"/>
    </source>
</evidence>
<keyword evidence="1" id="KW-0472">Membrane</keyword>
<proteinExistence type="predicted"/>
<evidence type="ECO:0000313" key="2">
    <source>
        <dbReference type="EMBL" id="WNL16743.1"/>
    </source>
</evidence>
<keyword evidence="1" id="KW-1133">Transmembrane helix</keyword>
<organism evidence="2">
    <name type="scientific">Arcobacter sp. AZ-2023</name>
    <dbReference type="NCBI Taxonomy" id="3074453"/>
    <lineage>
        <taxon>Bacteria</taxon>
        <taxon>Pseudomonadati</taxon>
        <taxon>Campylobacterota</taxon>
        <taxon>Epsilonproteobacteria</taxon>
        <taxon>Campylobacterales</taxon>
        <taxon>Arcobacteraceae</taxon>
        <taxon>Arcobacter</taxon>
    </lineage>
</organism>
<reference evidence="2" key="1">
    <citation type="submission" date="2023-09" db="EMBL/GenBank/DDBJ databases">
        <title>Arcobacter tbilisiensis sp. nov. isolated from chicken meat in Tbilisi, Georgia.</title>
        <authorList>
            <person name="Matthias R."/>
            <person name="Zautner A.E."/>
        </authorList>
    </citation>
    <scope>NUCLEOTIDE SEQUENCE</scope>
    <source>
        <strain evidence="2">LEO 107</strain>
    </source>
</reference>